<keyword evidence="2" id="KW-1185">Reference proteome</keyword>
<sequence>MSCNGGHTSSPSRFYEHRCHCLSRLYLRVLDCRHLSLLRRIFVHVLDHRPLLHLSRGSL</sequence>
<reference evidence="1 2" key="1">
    <citation type="submission" date="2015-02" db="EMBL/GenBank/DDBJ databases">
        <title>Single-cell genomics of uncultivated deep-branching MTB reveals a conserved set of magnetosome genes.</title>
        <authorList>
            <person name="Kolinko S."/>
            <person name="Richter M."/>
            <person name="Glockner F.O."/>
            <person name="Brachmann A."/>
            <person name="Schuler D."/>
        </authorList>
    </citation>
    <scope>NUCLEOTIDE SEQUENCE [LARGE SCALE GENOMIC DNA]</scope>
    <source>
        <strain evidence="1">TM-1</strain>
    </source>
</reference>
<dbReference type="EMBL" id="LACI01001109">
    <property type="protein sequence ID" value="KJU85243.1"/>
    <property type="molecule type" value="Genomic_DNA"/>
</dbReference>
<gene>
    <name evidence="1" type="ORF">MBAV_002563</name>
</gene>
<organism evidence="1 2">
    <name type="scientific">Candidatus Magnetobacterium bavaricum</name>
    <dbReference type="NCBI Taxonomy" id="29290"/>
    <lineage>
        <taxon>Bacteria</taxon>
        <taxon>Pseudomonadati</taxon>
        <taxon>Nitrospirota</taxon>
        <taxon>Thermodesulfovibrionia</taxon>
        <taxon>Thermodesulfovibrionales</taxon>
        <taxon>Candidatus Magnetobacteriaceae</taxon>
        <taxon>Candidatus Magnetobacterium</taxon>
    </lineage>
</organism>
<evidence type="ECO:0000313" key="2">
    <source>
        <dbReference type="Proteomes" id="UP000033423"/>
    </source>
</evidence>
<protein>
    <submittedName>
        <fullName evidence="1">Uncharacterized protein</fullName>
    </submittedName>
</protein>
<comment type="caution">
    <text evidence="1">The sequence shown here is derived from an EMBL/GenBank/DDBJ whole genome shotgun (WGS) entry which is preliminary data.</text>
</comment>
<dbReference type="AlphaFoldDB" id="A0A0F3GX30"/>
<accession>A0A0F3GX30</accession>
<proteinExistence type="predicted"/>
<name>A0A0F3GX30_9BACT</name>
<dbReference type="Proteomes" id="UP000033423">
    <property type="component" value="Unassembled WGS sequence"/>
</dbReference>
<evidence type="ECO:0000313" key="1">
    <source>
        <dbReference type="EMBL" id="KJU85243.1"/>
    </source>
</evidence>